<reference evidence="1 2" key="1">
    <citation type="submission" date="2023-03" db="EMBL/GenBank/DDBJ databases">
        <title>Bacillus Genome Sequencing.</title>
        <authorList>
            <person name="Dunlap C."/>
        </authorList>
    </citation>
    <scope>NUCLEOTIDE SEQUENCE [LARGE SCALE GENOMIC DNA]</scope>
    <source>
        <strain evidence="1 2">NRS-38</strain>
    </source>
</reference>
<evidence type="ECO:0000313" key="1">
    <source>
        <dbReference type="EMBL" id="MED5053282.1"/>
    </source>
</evidence>
<dbReference type="AlphaFoldDB" id="A0ABD5IZ76"/>
<dbReference type="EMBL" id="JARTLI010000041">
    <property type="protein sequence ID" value="MED5053282.1"/>
    <property type="molecule type" value="Genomic_DNA"/>
</dbReference>
<proteinExistence type="predicted"/>
<organism evidence="1 2">
    <name type="scientific">Anoxybacteroides rupiense</name>
    <dbReference type="NCBI Taxonomy" id="311460"/>
    <lineage>
        <taxon>Bacteria</taxon>
        <taxon>Bacillati</taxon>
        <taxon>Bacillota</taxon>
        <taxon>Bacilli</taxon>
        <taxon>Bacillales</taxon>
        <taxon>Anoxybacillaceae</taxon>
        <taxon>Anoxybacteroides</taxon>
    </lineage>
</organism>
<accession>A0ABD5IZ76</accession>
<dbReference type="Proteomes" id="UP001339962">
    <property type="component" value="Unassembled WGS sequence"/>
</dbReference>
<protein>
    <submittedName>
        <fullName evidence="1">Uncharacterized protein</fullName>
    </submittedName>
</protein>
<sequence>MRTIQLERSICRGVNVNFWEPNRKLINPDCLKCNMNDDRYIFFSKIQQQISITSSDLYELFPFLLLRFNKEKNPISVLIYYNSYYNRAKFLNELDTKSIKYEMIDANGEIVKSPKAHKNYFVLFQVKGIEDLKELTAKYIIDIACNNYFVGFWIGEGVPCFTLNYSMTLSNHLVNSVIIDTNPSQLFVTFFWDGEGVIAYDKFGNLTEDKLRKLLGEQIKVEQFDEVDFACCN</sequence>
<comment type="caution">
    <text evidence="1">The sequence shown here is derived from an EMBL/GenBank/DDBJ whole genome shotgun (WGS) entry which is preliminary data.</text>
</comment>
<name>A0ABD5IZ76_9BACL</name>
<gene>
    <name evidence="1" type="ORF">P9850_15900</name>
</gene>
<evidence type="ECO:0000313" key="2">
    <source>
        <dbReference type="Proteomes" id="UP001339962"/>
    </source>
</evidence>
<dbReference type="RefSeq" id="WP_328219377.1">
    <property type="nucleotide sequence ID" value="NZ_JARTLI010000041.1"/>
</dbReference>